<comment type="catalytic activity">
    <reaction evidence="11">
        <text>(S)-2,3,4,5-tetrahydrodipicolinate + NAD(+) + H2O = (2S,4S)-4-hydroxy-2,3,4,5-tetrahydrodipicolinate + NADH + H(+)</text>
        <dbReference type="Rhea" id="RHEA:35323"/>
        <dbReference type="ChEBI" id="CHEBI:15377"/>
        <dbReference type="ChEBI" id="CHEBI:15378"/>
        <dbReference type="ChEBI" id="CHEBI:16845"/>
        <dbReference type="ChEBI" id="CHEBI:57540"/>
        <dbReference type="ChEBI" id="CHEBI:57945"/>
        <dbReference type="ChEBI" id="CHEBI:67139"/>
        <dbReference type="EC" id="1.17.1.8"/>
    </reaction>
</comment>
<evidence type="ECO:0000256" key="7">
    <source>
        <dbReference type="ARBA" id="ARBA00023154"/>
    </source>
</evidence>
<reference evidence="15" key="1">
    <citation type="journal article" date="2021" name="PeerJ">
        <title>Extensive microbial diversity within the chicken gut microbiome revealed by metagenomics and culture.</title>
        <authorList>
            <person name="Gilroy R."/>
            <person name="Ravi A."/>
            <person name="Getino M."/>
            <person name="Pursley I."/>
            <person name="Horton D.L."/>
            <person name="Alikhan N.F."/>
            <person name="Baker D."/>
            <person name="Gharbi K."/>
            <person name="Hall N."/>
            <person name="Watson M."/>
            <person name="Adriaenssens E.M."/>
            <person name="Foster-Nyarko E."/>
            <person name="Jarju S."/>
            <person name="Secka A."/>
            <person name="Antonio M."/>
            <person name="Oren A."/>
            <person name="Chaudhuri R.R."/>
            <person name="La Ragione R."/>
            <person name="Hildebrand F."/>
            <person name="Pallen M.J."/>
        </authorList>
    </citation>
    <scope>NUCLEOTIDE SEQUENCE</scope>
    <source>
        <strain evidence="15">ChiBcec15-1070</strain>
    </source>
</reference>
<evidence type="ECO:0000256" key="3">
    <source>
        <dbReference type="ARBA" id="ARBA00022857"/>
    </source>
</evidence>
<evidence type="ECO:0000256" key="5">
    <source>
        <dbReference type="ARBA" id="ARBA00023002"/>
    </source>
</evidence>
<evidence type="ECO:0000256" key="4">
    <source>
        <dbReference type="ARBA" id="ARBA00022915"/>
    </source>
</evidence>
<gene>
    <name evidence="15" type="primary">dapB</name>
    <name evidence="15" type="ORF">H9888_00630</name>
</gene>
<dbReference type="EC" id="1.17.1.8" evidence="9 12"/>
<evidence type="ECO:0000313" key="15">
    <source>
        <dbReference type="EMBL" id="HIW09981.1"/>
    </source>
</evidence>
<name>A0A9D1QC19_9BACT</name>
<dbReference type="SUPFAM" id="SSF55347">
    <property type="entry name" value="Glyceraldehyde-3-phosphate dehydrogenase-like, C-terminal domain"/>
    <property type="match status" value="1"/>
</dbReference>
<keyword evidence="5 15" id="KW-0560">Oxidoreductase</keyword>
<dbReference type="InterPro" id="IPR036291">
    <property type="entry name" value="NAD(P)-bd_dom_sf"/>
</dbReference>
<dbReference type="EMBL" id="DXHL01000005">
    <property type="protein sequence ID" value="HIW09981.1"/>
    <property type="molecule type" value="Genomic_DNA"/>
</dbReference>
<dbReference type="Pfam" id="PF01113">
    <property type="entry name" value="DapB_N"/>
    <property type="match status" value="1"/>
</dbReference>
<keyword evidence="7" id="KW-0457">Lysine biosynthesis</keyword>
<keyword evidence="4" id="KW-0220">Diaminopimelate biosynthesis</keyword>
<evidence type="ECO:0000256" key="9">
    <source>
        <dbReference type="ARBA" id="ARBA00038983"/>
    </source>
</evidence>
<evidence type="ECO:0000313" key="16">
    <source>
        <dbReference type="Proteomes" id="UP000823926"/>
    </source>
</evidence>
<dbReference type="PANTHER" id="PTHR20836">
    <property type="entry name" value="DIHYDRODIPICOLINATE REDUCTASE"/>
    <property type="match status" value="1"/>
</dbReference>
<dbReference type="GO" id="GO:0009089">
    <property type="term" value="P:lysine biosynthetic process via diaminopimelate"/>
    <property type="evidence" value="ECO:0007669"/>
    <property type="project" value="UniProtKB-UniRule"/>
</dbReference>
<comment type="pathway">
    <text evidence="8">Amino-acid biosynthesis; L-lysine biosynthesis via DAP pathway; (S)-tetrahydrodipicolinate from L-aspartate: step 4/4.</text>
</comment>
<dbReference type="Gene3D" id="3.30.360.10">
    <property type="entry name" value="Dihydrodipicolinate Reductase, domain 2"/>
    <property type="match status" value="1"/>
</dbReference>
<comment type="caution">
    <text evidence="15">The sequence shown here is derived from an EMBL/GenBank/DDBJ whole genome shotgun (WGS) entry which is preliminary data.</text>
</comment>
<feature type="domain" description="Dihydrodipicolinate reductase C-terminal" evidence="14">
    <location>
        <begin position="106"/>
        <end position="239"/>
    </location>
</feature>
<evidence type="ECO:0000256" key="8">
    <source>
        <dbReference type="ARBA" id="ARBA00037922"/>
    </source>
</evidence>
<keyword evidence="6" id="KW-0520">NAD</keyword>
<reference evidence="15" key="2">
    <citation type="submission" date="2021-04" db="EMBL/GenBank/DDBJ databases">
        <authorList>
            <person name="Gilroy R."/>
        </authorList>
    </citation>
    <scope>NUCLEOTIDE SEQUENCE</scope>
    <source>
        <strain evidence="15">ChiBcec15-1070</strain>
    </source>
</reference>
<dbReference type="Proteomes" id="UP000823926">
    <property type="component" value="Unassembled WGS sequence"/>
</dbReference>
<evidence type="ECO:0000256" key="12">
    <source>
        <dbReference type="NCBIfam" id="TIGR00036"/>
    </source>
</evidence>
<comment type="catalytic activity">
    <reaction evidence="10">
        <text>(S)-2,3,4,5-tetrahydrodipicolinate + NADP(+) + H2O = (2S,4S)-4-hydroxy-2,3,4,5-tetrahydrodipicolinate + NADPH + H(+)</text>
        <dbReference type="Rhea" id="RHEA:35331"/>
        <dbReference type="ChEBI" id="CHEBI:15377"/>
        <dbReference type="ChEBI" id="CHEBI:15378"/>
        <dbReference type="ChEBI" id="CHEBI:16845"/>
        <dbReference type="ChEBI" id="CHEBI:57783"/>
        <dbReference type="ChEBI" id="CHEBI:58349"/>
        <dbReference type="ChEBI" id="CHEBI:67139"/>
        <dbReference type="EC" id="1.17.1.8"/>
    </reaction>
</comment>
<dbReference type="InterPro" id="IPR022663">
    <property type="entry name" value="DapB_C"/>
</dbReference>
<dbReference type="GO" id="GO:0019877">
    <property type="term" value="P:diaminopimelate biosynthetic process"/>
    <property type="evidence" value="ECO:0007669"/>
    <property type="project" value="UniProtKB-KW"/>
</dbReference>
<keyword evidence="3" id="KW-0521">NADP</keyword>
<dbReference type="Gene3D" id="3.40.50.720">
    <property type="entry name" value="NAD(P)-binding Rossmann-like Domain"/>
    <property type="match status" value="1"/>
</dbReference>
<evidence type="ECO:0000256" key="1">
    <source>
        <dbReference type="ARBA" id="ARBA00006642"/>
    </source>
</evidence>
<evidence type="ECO:0000256" key="2">
    <source>
        <dbReference type="ARBA" id="ARBA00022605"/>
    </source>
</evidence>
<keyword evidence="2" id="KW-0028">Amino-acid biosynthesis</keyword>
<dbReference type="NCBIfam" id="TIGR00036">
    <property type="entry name" value="dapB"/>
    <property type="match status" value="1"/>
</dbReference>
<evidence type="ECO:0000256" key="6">
    <source>
        <dbReference type="ARBA" id="ARBA00023027"/>
    </source>
</evidence>
<comment type="similarity">
    <text evidence="1">Belongs to the DapB family.</text>
</comment>
<dbReference type="Pfam" id="PF05173">
    <property type="entry name" value="DapB_C"/>
    <property type="match status" value="1"/>
</dbReference>
<evidence type="ECO:0000259" key="14">
    <source>
        <dbReference type="Pfam" id="PF05173"/>
    </source>
</evidence>
<organism evidence="15 16">
    <name type="scientific">Candidatus Rikenella faecigallinarum</name>
    <dbReference type="NCBI Taxonomy" id="2838745"/>
    <lineage>
        <taxon>Bacteria</taxon>
        <taxon>Pseudomonadati</taxon>
        <taxon>Bacteroidota</taxon>
        <taxon>Bacteroidia</taxon>
        <taxon>Bacteroidales</taxon>
        <taxon>Rikenellaceae</taxon>
        <taxon>Rikenella</taxon>
    </lineage>
</organism>
<protein>
    <recommendedName>
        <fullName evidence="9 12">4-hydroxy-tetrahydrodipicolinate reductase</fullName>
        <ecNumber evidence="9 12">1.17.1.8</ecNumber>
    </recommendedName>
</protein>
<dbReference type="InterPro" id="IPR023940">
    <property type="entry name" value="DHDPR_bac"/>
</dbReference>
<evidence type="ECO:0000256" key="11">
    <source>
        <dbReference type="ARBA" id="ARBA00049396"/>
    </source>
</evidence>
<dbReference type="GO" id="GO:0008839">
    <property type="term" value="F:4-hydroxy-tetrahydrodipicolinate reductase"/>
    <property type="evidence" value="ECO:0007669"/>
    <property type="project" value="UniProtKB-UniRule"/>
</dbReference>
<dbReference type="PANTHER" id="PTHR20836:SF0">
    <property type="entry name" value="4-HYDROXY-TETRAHYDRODIPICOLINATE REDUCTASE 1, CHLOROPLASTIC-RELATED"/>
    <property type="match status" value="1"/>
</dbReference>
<dbReference type="GO" id="GO:0005829">
    <property type="term" value="C:cytosol"/>
    <property type="evidence" value="ECO:0007669"/>
    <property type="project" value="TreeGrafter"/>
</dbReference>
<sequence length="241" mass="26276">MKIALIGYGKMGHEIERILVSRGHTLPLIIDLNNTDQLTTENLAGCDVAIEFTTPATAYGNVVTCLEAGIPVVCGTTAWLDKLPEVTTLCERTHGAFFYASNYSVGVNIFFAINRQLAQMMNRFPEYDVTLNEVHHVQKKDAPSGTAVTLAEDILAGIDRKKSWFLGTTTDADKLEVTAQRRAMVPGIHTVVWESDADIITIDHNAKNRSGFAMGAVLAAEFLADKRGAGKVFGMKDLLGF</sequence>
<accession>A0A9D1QC19</accession>
<feature type="domain" description="Dihydrodipicolinate reductase N-terminal" evidence="13">
    <location>
        <begin position="1"/>
        <end position="102"/>
    </location>
</feature>
<evidence type="ECO:0000256" key="10">
    <source>
        <dbReference type="ARBA" id="ARBA00049080"/>
    </source>
</evidence>
<evidence type="ECO:0000259" key="13">
    <source>
        <dbReference type="Pfam" id="PF01113"/>
    </source>
</evidence>
<dbReference type="InterPro" id="IPR000846">
    <property type="entry name" value="DapB_N"/>
</dbReference>
<dbReference type="SUPFAM" id="SSF51735">
    <property type="entry name" value="NAD(P)-binding Rossmann-fold domains"/>
    <property type="match status" value="1"/>
</dbReference>
<dbReference type="PIRSF" id="PIRSF000161">
    <property type="entry name" value="DHPR"/>
    <property type="match status" value="1"/>
</dbReference>
<proteinExistence type="inferred from homology"/>
<dbReference type="AlphaFoldDB" id="A0A9D1QC19"/>